<dbReference type="InterPro" id="IPR013087">
    <property type="entry name" value="Znf_C2H2_type"/>
</dbReference>
<dbReference type="GO" id="GO:0008270">
    <property type="term" value="F:zinc ion binding"/>
    <property type="evidence" value="ECO:0007669"/>
    <property type="project" value="UniProtKB-KW"/>
</dbReference>
<dbReference type="EMBL" id="KV878589">
    <property type="protein sequence ID" value="OJJ57118.1"/>
    <property type="molecule type" value="Genomic_DNA"/>
</dbReference>
<keyword evidence="5" id="KW-0238">DNA-binding</keyword>
<dbReference type="Proteomes" id="UP000184356">
    <property type="component" value="Unassembled WGS sequence"/>
</dbReference>
<evidence type="ECO:0000256" key="3">
    <source>
        <dbReference type="ARBA" id="ARBA00022833"/>
    </source>
</evidence>
<keyword evidence="7" id="KW-0539">Nucleus</keyword>
<accession>A0A1L9TCG2</accession>
<evidence type="ECO:0000256" key="6">
    <source>
        <dbReference type="ARBA" id="ARBA00023163"/>
    </source>
</evidence>
<dbReference type="Pfam" id="PF00172">
    <property type="entry name" value="Zn_clus"/>
    <property type="match status" value="1"/>
</dbReference>
<keyword evidence="2 8" id="KW-0863">Zinc-finger</keyword>
<dbReference type="STRING" id="1036612.A0A1L9TCG2"/>
<dbReference type="PROSITE" id="PS00028">
    <property type="entry name" value="ZINC_FINGER_C2H2_1"/>
    <property type="match status" value="2"/>
</dbReference>
<evidence type="ECO:0000256" key="1">
    <source>
        <dbReference type="ARBA" id="ARBA00022723"/>
    </source>
</evidence>
<evidence type="ECO:0008006" key="13">
    <source>
        <dbReference type="Google" id="ProtNLM"/>
    </source>
</evidence>
<dbReference type="Pfam" id="PF00096">
    <property type="entry name" value="zf-C2H2"/>
    <property type="match status" value="2"/>
</dbReference>
<feature type="domain" description="Zn(2)-C6 fungal-type" evidence="9">
    <location>
        <begin position="93"/>
        <end position="122"/>
    </location>
</feature>
<evidence type="ECO:0000256" key="8">
    <source>
        <dbReference type="PROSITE-ProRule" id="PRU00042"/>
    </source>
</evidence>
<evidence type="ECO:0000256" key="4">
    <source>
        <dbReference type="ARBA" id="ARBA00023015"/>
    </source>
</evidence>
<reference evidence="12" key="1">
    <citation type="journal article" date="2017" name="Genome Biol.">
        <title>Comparative genomics reveals high biological diversity and specific adaptations in the industrially and medically important fungal genus Aspergillus.</title>
        <authorList>
            <person name="de Vries R.P."/>
            <person name="Riley R."/>
            <person name="Wiebenga A."/>
            <person name="Aguilar-Osorio G."/>
            <person name="Amillis S."/>
            <person name="Uchima C.A."/>
            <person name="Anderluh G."/>
            <person name="Asadollahi M."/>
            <person name="Askin M."/>
            <person name="Barry K."/>
            <person name="Battaglia E."/>
            <person name="Bayram O."/>
            <person name="Benocci T."/>
            <person name="Braus-Stromeyer S.A."/>
            <person name="Caldana C."/>
            <person name="Canovas D."/>
            <person name="Cerqueira G.C."/>
            <person name="Chen F."/>
            <person name="Chen W."/>
            <person name="Choi C."/>
            <person name="Clum A."/>
            <person name="Dos Santos R.A."/>
            <person name="Damasio A.R."/>
            <person name="Diallinas G."/>
            <person name="Emri T."/>
            <person name="Fekete E."/>
            <person name="Flipphi M."/>
            <person name="Freyberg S."/>
            <person name="Gallo A."/>
            <person name="Gournas C."/>
            <person name="Habgood R."/>
            <person name="Hainaut M."/>
            <person name="Harispe M.L."/>
            <person name="Henrissat B."/>
            <person name="Hilden K.S."/>
            <person name="Hope R."/>
            <person name="Hossain A."/>
            <person name="Karabika E."/>
            <person name="Karaffa L."/>
            <person name="Karanyi Z."/>
            <person name="Krasevec N."/>
            <person name="Kuo A."/>
            <person name="Kusch H."/>
            <person name="LaButti K."/>
            <person name="Lagendijk E.L."/>
            <person name="Lapidus A."/>
            <person name="Levasseur A."/>
            <person name="Lindquist E."/>
            <person name="Lipzen A."/>
            <person name="Logrieco A.F."/>
            <person name="MacCabe A."/>
            <person name="Maekelae M.R."/>
            <person name="Malavazi I."/>
            <person name="Melin P."/>
            <person name="Meyer V."/>
            <person name="Mielnichuk N."/>
            <person name="Miskei M."/>
            <person name="Molnar A.P."/>
            <person name="Mule G."/>
            <person name="Ngan C.Y."/>
            <person name="Orejas M."/>
            <person name="Orosz E."/>
            <person name="Ouedraogo J.P."/>
            <person name="Overkamp K.M."/>
            <person name="Park H.-S."/>
            <person name="Perrone G."/>
            <person name="Piumi F."/>
            <person name="Punt P.J."/>
            <person name="Ram A.F."/>
            <person name="Ramon A."/>
            <person name="Rauscher S."/>
            <person name="Record E."/>
            <person name="Riano-Pachon D.M."/>
            <person name="Robert V."/>
            <person name="Roehrig J."/>
            <person name="Ruller R."/>
            <person name="Salamov A."/>
            <person name="Salih N.S."/>
            <person name="Samson R.A."/>
            <person name="Sandor E."/>
            <person name="Sanguinetti M."/>
            <person name="Schuetze T."/>
            <person name="Sepcic K."/>
            <person name="Shelest E."/>
            <person name="Sherlock G."/>
            <person name="Sophianopoulou V."/>
            <person name="Squina F.M."/>
            <person name="Sun H."/>
            <person name="Susca A."/>
            <person name="Todd R.B."/>
            <person name="Tsang A."/>
            <person name="Unkles S.E."/>
            <person name="van de Wiele N."/>
            <person name="van Rossen-Uffink D."/>
            <person name="Oliveira J.V."/>
            <person name="Vesth T.C."/>
            <person name="Visser J."/>
            <person name="Yu J.-H."/>
            <person name="Zhou M."/>
            <person name="Andersen M.R."/>
            <person name="Archer D.B."/>
            <person name="Baker S.E."/>
            <person name="Benoit I."/>
            <person name="Brakhage A.A."/>
            <person name="Braus G.H."/>
            <person name="Fischer R."/>
            <person name="Frisvad J.C."/>
            <person name="Goldman G.H."/>
            <person name="Houbraken J."/>
            <person name="Oakley B."/>
            <person name="Pocsi I."/>
            <person name="Scazzocchio C."/>
            <person name="Seiboth B."/>
            <person name="vanKuyk P.A."/>
            <person name="Wortman J."/>
            <person name="Dyer P.S."/>
            <person name="Grigoriev I.V."/>
        </authorList>
    </citation>
    <scope>NUCLEOTIDE SEQUENCE [LARGE SCALE GENOMIC DNA]</scope>
    <source>
        <strain evidence="12">CBS 593.65</strain>
    </source>
</reference>
<dbReference type="InterPro" id="IPR036864">
    <property type="entry name" value="Zn2-C6_fun-type_DNA-bd_sf"/>
</dbReference>
<dbReference type="GO" id="GO:0003677">
    <property type="term" value="F:DNA binding"/>
    <property type="evidence" value="ECO:0007669"/>
    <property type="project" value="UniProtKB-KW"/>
</dbReference>
<dbReference type="GeneID" id="63767097"/>
<sequence length="838" mass="93616">MATPHTPVSEGGLSTRNLYQCGTCSQSYTRLDHLARHVRSHTQEKPYQCPVCGKRFGRIDLLSRHSAIHTTDRDAAPKKRRGNQSSTVRASQACCACAEHHLRCDEQKPCGRCRRRKVPCVLPAKATTGGGMANKAYEPAMPPEQNAEDSAFISPVDSLAGQSWSEQTRQVIDEINVSHDFSSLVEDSRDFLTTAPDLLSGTRTPRGLMTFGLETDLDLSIIDLHFLDSYNSQIPFEFEELVPAVSDTTTTQEQGVEYSDGKEERSSQRLKWRFVPAPQDHGYCEHDNLLLPAQTDPSSTPQSLVEVANQPAAEKLDLSSRDRILSIVLSQLKHPISAAVHSFPSTEFLDSLIRYYMTAPLSTASSWIHRAGFQPRKACPELLLAMAGAGAVLTPDASLRKLGFAMEEVVRLQLPGVFEEDNQRIYDLELLQAYLLYLEVGLWSGNNRKIELSDAFRQPLITMVRRRGMFHHSAYPAISVTIDDTGDSLHEKWREWIGQESYKRLAFHLLRLDAELSMALLTNPVLSYAEVCLPLPAPEQLWLADNPLAWRNLYCKIYTSGGPRVPTLTECIANMDLIESSRDMINKQLSCGALLNALWGTVWEYRQFSSVLGTQSRYWDNGLLMASRAQQITKVLETFHLQHKNESEDGIGIGIGIVLHFILMHMSMSLEEIQSLATCDDPIRACDEQPLLAVRSWCKSREARQASWHASQIIRGLKHLPVQGIRDFKAIALYHASLVLWAYGMAGTDSMHSEGPNVWLDGEENTDTQRYIALSRGVPVIHGGLLDGGFIALSQPRRILETMIDLLQSNSHCDPGMQPPPLVANLVLILGKLRDVSR</sequence>
<dbReference type="SUPFAM" id="SSF57701">
    <property type="entry name" value="Zn2/Cys6 DNA-binding domain"/>
    <property type="match status" value="1"/>
</dbReference>
<dbReference type="PROSITE" id="PS50048">
    <property type="entry name" value="ZN2_CY6_FUNGAL_2"/>
    <property type="match status" value="1"/>
</dbReference>
<organism evidence="11 12">
    <name type="scientific">Aspergillus sydowii CBS 593.65</name>
    <dbReference type="NCBI Taxonomy" id="1036612"/>
    <lineage>
        <taxon>Eukaryota</taxon>
        <taxon>Fungi</taxon>
        <taxon>Dikarya</taxon>
        <taxon>Ascomycota</taxon>
        <taxon>Pezizomycotina</taxon>
        <taxon>Eurotiomycetes</taxon>
        <taxon>Eurotiomycetidae</taxon>
        <taxon>Eurotiales</taxon>
        <taxon>Aspergillaceae</taxon>
        <taxon>Aspergillus</taxon>
        <taxon>Aspergillus subgen. Nidulantes</taxon>
    </lineage>
</organism>
<evidence type="ECO:0000313" key="11">
    <source>
        <dbReference type="EMBL" id="OJJ57118.1"/>
    </source>
</evidence>
<keyword evidence="3" id="KW-0862">Zinc</keyword>
<evidence type="ECO:0000259" key="10">
    <source>
        <dbReference type="PROSITE" id="PS50157"/>
    </source>
</evidence>
<dbReference type="Gene3D" id="4.10.240.10">
    <property type="entry name" value="Zn(2)-C6 fungal-type DNA-binding domain"/>
    <property type="match status" value="1"/>
</dbReference>
<evidence type="ECO:0000256" key="7">
    <source>
        <dbReference type="ARBA" id="ARBA00023242"/>
    </source>
</evidence>
<dbReference type="PANTHER" id="PTHR47660:SF7">
    <property type="entry name" value="TRANSCRIPTION FACTOR WITH C2H2 AND ZN(2)-CYS(6) DNA BINDING DOMAIN (EUROFUNG)"/>
    <property type="match status" value="1"/>
</dbReference>
<dbReference type="Gene3D" id="3.30.160.60">
    <property type="entry name" value="Classic Zinc Finger"/>
    <property type="match status" value="2"/>
</dbReference>
<feature type="domain" description="C2H2-type" evidence="10">
    <location>
        <begin position="19"/>
        <end position="46"/>
    </location>
</feature>
<evidence type="ECO:0000313" key="12">
    <source>
        <dbReference type="Proteomes" id="UP000184356"/>
    </source>
</evidence>
<keyword evidence="6" id="KW-0804">Transcription</keyword>
<keyword evidence="1" id="KW-0479">Metal-binding</keyword>
<dbReference type="AlphaFoldDB" id="A0A1L9TCG2"/>
<dbReference type="OrthoDB" id="40579at2759"/>
<evidence type="ECO:0000256" key="5">
    <source>
        <dbReference type="ARBA" id="ARBA00023125"/>
    </source>
</evidence>
<dbReference type="InterPro" id="IPR001138">
    <property type="entry name" value="Zn2Cys6_DnaBD"/>
</dbReference>
<name>A0A1L9TCG2_9EURO</name>
<evidence type="ECO:0000259" key="9">
    <source>
        <dbReference type="PROSITE" id="PS50048"/>
    </source>
</evidence>
<dbReference type="Pfam" id="PF04082">
    <property type="entry name" value="Fungal_trans"/>
    <property type="match status" value="1"/>
</dbReference>
<dbReference type="SMART" id="SM00066">
    <property type="entry name" value="GAL4"/>
    <property type="match status" value="1"/>
</dbReference>
<dbReference type="SMART" id="SM00355">
    <property type="entry name" value="ZnF_C2H2"/>
    <property type="match status" value="2"/>
</dbReference>
<keyword evidence="12" id="KW-1185">Reference proteome</keyword>
<keyword evidence="4" id="KW-0805">Transcription regulation</keyword>
<dbReference type="PROSITE" id="PS00463">
    <property type="entry name" value="ZN2_CY6_FUNGAL_1"/>
    <property type="match status" value="1"/>
</dbReference>
<gene>
    <name evidence="11" type="ORF">ASPSYDRAFT_80117</name>
</gene>
<feature type="domain" description="C2H2-type" evidence="10">
    <location>
        <begin position="47"/>
        <end position="74"/>
    </location>
</feature>
<evidence type="ECO:0000256" key="2">
    <source>
        <dbReference type="ARBA" id="ARBA00022771"/>
    </source>
</evidence>
<dbReference type="InterPro" id="IPR036236">
    <property type="entry name" value="Znf_C2H2_sf"/>
</dbReference>
<dbReference type="GO" id="GO:0006351">
    <property type="term" value="P:DNA-templated transcription"/>
    <property type="evidence" value="ECO:0007669"/>
    <property type="project" value="InterPro"/>
</dbReference>
<dbReference type="VEuPathDB" id="FungiDB:ASPSYDRAFT_80117"/>
<proteinExistence type="predicted"/>
<protein>
    <recommendedName>
        <fullName evidence="13">C6 transcription factor RegA</fullName>
    </recommendedName>
</protein>
<dbReference type="CDD" id="cd00067">
    <property type="entry name" value="GAL4"/>
    <property type="match status" value="1"/>
</dbReference>
<dbReference type="PROSITE" id="PS50157">
    <property type="entry name" value="ZINC_FINGER_C2H2_2"/>
    <property type="match status" value="2"/>
</dbReference>
<dbReference type="SUPFAM" id="SSF57667">
    <property type="entry name" value="beta-beta-alpha zinc fingers"/>
    <property type="match status" value="1"/>
</dbReference>
<dbReference type="GO" id="GO:0000981">
    <property type="term" value="F:DNA-binding transcription factor activity, RNA polymerase II-specific"/>
    <property type="evidence" value="ECO:0007669"/>
    <property type="project" value="InterPro"/>
</dbReference>
<dbReference type="InterPro" id="IPR007219">
    <property type="entry name" value="XnlR_reg_dom"/>
</dbReference>
<dbReference type="FunFam" id="3.30.160.60:FF:002343">
    <property type="entry name" value="Zinc finger protein 33A"/>
    <property type="match status" value="1"/>
</dbReference>
<dbReference type="RefSeq" id="XP_040700924.1">
    <property type="nucleotide sequence ID" value="XM_040851024.1"/>
</dbReference>
<dbReference type="PANTHER" id="PTHR47660">
    <property type="entry name" value="TRANSCRIPTION FACTOR WITH C2H2 AND ZN(2)-CYS(6) DNA BINDING DOMAIN (EUROFUNG)-RELATED-RELATED"/>
    <property type="match status" value="1"/>
</dbReference>